<evidence type="ECO:0008006" key="2">
    <source>
        <dbReference type="Google" id="ProtNLM"/>
    </source>
</evidence>
<proteinExistence type="predicted"/>
<evidence type="ECO:0000313" key="1">
    <source>
        <dbReference type="EMBL" id="KKL50519.1"/>
    </source>
</evidence>
<sequence>MVKIKICAKAKKKKEIIEANDREYTELKEYMYLDICPKCGASPTYQKDNDRFVYCKTCGFTLDVEDFKISNKGKVKKVGAL</sequence>
<comment type="caution">
    <text evidence="1">The sequence shown here is derived from an EMBL/GenBank/DDBJ whole genome shotgun (WGS) entry which is preliminary data.</text>
</comment>
<dbReference type="EMBL" id="LAZR01032569">
    <property type="protein sequence ID" value="KKL50519.1"/>
    <property type="molecule type" value="Genomic_DNA"/>
</dbReference>
<dbReference type="AlphaFoldDB" id="A0A0F9CMW7"/>
<reference evidence="1" key="1">
    <citation type="journal article" date="2015" name="Nature">
        <title>Complex archaea that bridge the gap between prokaryotes and eukaryotes.</title>
        <authorList>
            <person name="Spang A."/>
            <person name="Saw J.H."/>
            <person name="Jorgensen S.L."/>
            <person name="Zaremba-Niedzwiedzka K."/>
            <person name="Martijn J."/>
            <person name="Lind A.E."/>
            <person name="van Eijk R."/>
            <person name="Schleper C."/>
            <person name="Guy L."/>
            <person name="Ettema T.J."/>
        </authorList>
    </citation>
    <scope>NUCLEOTIDE SEQUENCE</scope>
</reference>
<accession>A0A0F9CMW7</accession>
<gene>
    <name evidence="1" type="ORF">LCGC14_2304680</name>
</gene>
<name>A0A0F9CMW7_9ZZZZ</name>
<protein>
    <recommendedName>
        <fullName evidence="2">TFIIB-type domain-containing protein</fullName>
    </recommendedName>
</protein>
<dbReference type="SUPFAM" id="SSF57783">
    <property type="entry name" value="Zinc beta-ribbon"/>
    <property type="match status" value="1"/>
</dbReference>
<organism evidence="1">
    <name type="scientific">marine sediment metagenome</name>
    <dbReference type="NCBI Taxonomy" id="412755"/>
    <lineage>
        <taxon>unclassified sequences</taxon>
        <taxon>metagenomes</taxon>
        <taxon>ecological metagenomes</taxon>
    </lineage>
</organism>